<organism evidence="3 4">
    <name type="scientific">Ananas comosus</name>
    <name type="common">Pineapple</name>
    <name type="synonym">Ananas ananas</name>
    <dbReference type="NCBI Taxonomy" id="4615"/>
    <lineage>
        <taxon>Eukaryota</taxon>
        <taxon>Viridiplantae</taxon>
        <taxon>Streptophyta</taxon>
        <taxon>Embryophyta</taxon>
        <taxon>Tracheophyta</taxon>
        <taxon>Spermatophyta</taxon>
        <taxon>Magnoliopsida</taxon>
        <taxon>Liliopsida</taxon>
        <taxon>Poales</taxon>
        <taxon>Bromeliaceae</taxon>
        <taxon>Bromelioideae</taxon>
        <taxon>Ananas</taxon>
    </lineage>
</organism>
<dbReference type="Gene3D" id="1.20.1280.50">
    <property type="match status" value="1"/>
</dbReference>
<dbReference type="PROSITE" id="PS50181">
    <property type="entry name" value="FBOX"/>
    <property type="match status" value="1"/>
</dbReference>
<feature type="domain" description="F-box" evidence="2">
    <location>
        <begin position="1"/>
        <end position="44"/>
    </location>
</feature>
<dbReference type="GO" id="GO:0005737">
    <property type="term" value="C:cytoplasm"/>
    <property type="evidence" value="ECO:0007669"/>
    <property type="project" value="TreeGrafter"/>
</dbReference>
<gene>
    <name evidence="3" type="ORF">ACMD2_08694</name>
</gene>
<dbReference type="GO" id="GO:0016567">
    <property type="term" value="P:protein ubiquitination"/>
    <property type="evidence" value="ECO:0007669"/>
    <property type="project" value="UniProtKB-UniRule"/>
</dbReference>
<sequence length="152" mass="17780">MEKLSGELCLKIFQFLDHQSIATAIQVCRRWRRLASDDELWCNLFRERWGGDAASFYAPQDSKSWKDVYVVQDRCDRYGLGLKIIREGNDYYLIHQGEIQRHLGSGHRRRGYNEEVPLNDEDERELSEISNRILFFLGDLEAACADAKHGRL</sequence>
<keyword evidence="1" id="KW-0833">Ubl conjugation pathway</keyword>
<name>A0A199VBJ1_ANACO</name>
<evidence type="ECO:0000313" key="3">
    <source>
        <dbReference type="EMBL" id="OAY74236.1"/>
    </source>
</evidence>
<comment type="subcellular location">
    <subcellularLocation>
        <location evidence="1">Nucleus</location>
    </subcellularLocation>
</comment>
<dbReference type="GO" id="GO:0005634">
    <property type="term" value="C:nucleus"/>
    <property type="evidence" value="ECO:0007669"/>
    <property type="project" value="UniProtKB-SubCell"/>
</dbReference>
<dbReference type="SMART" id="SM00256">
    <property type="entry name" value="FBOX"/>
    <property type="match status" value="1"/>
</dbReference>
<dbReference type="STRING" id="4615.A0A199VBJ1"/>
<evidence type="ECO:0000256" key="1">
    <source>
        <dbReference type="RuleBase" id="RU369085"/>
    </source>
</evidence>
<dbReference type="Proteomes" id="UP000092600">
    <property type="component" value="Unassembled WGS sequence"/>
</dbReference>
<evidence type="ECO:0000313" key="4">
    <source>
        <dbReference type="Proteomes" id="UP000092600"/>
    </source>
</evidence>
<comment type="function">
    <text evidence="1">Acts as a component of a SCF E3 ubiquitin ligase complexes.</text>
</comment>
<protein>
    <recommendedName>
        <fullName evidence="1">F-box protein</fullName>
    </recommendedName>
</protein>
<dbReference type="SUPFAM" id="SSF81383">
    <property type="entry name" value="F-box domain"/>
    <property type="match status" value="1"/>
</dbReference>
<proteinExistence type="predicted"/>
<reference evidence="3 4" key="1">
    <citation type="journal article" date="2016" name="DNA Res.">
        <title>The draft genome of MD-2 pineapple using hybrid error correction of long reads.</title>
        <authorList>
            <person name="Redwan R.M."/>
            <person name="Saidin A."/>
            <person name="Kumar S.V."/>
        </authorList>
    </citation>
    <scope>NUCLEOTIDE SEQUENCE [LARGE SCALE GENOMIC DNA]</scope>
    <source>
        <strain evidence="4">cv. MD2</strain>
        <tissue evidence="3">Leaf</tissue>
    </source>
</reference>
<comment type="caution">
    <text evidence="3">The sequence shown here is derived from an EMBL/GenBank/DDBJ whole genome shotgun (WGS) entry which is preliminary data.</text>
</comment>
<dbReference type="GO" id="GO:0019005">
    <property type="term" value="C:SCF ubiquitin ligase complex"/>
    <property type="evidence" value="ECO:0007669"/>
    <property type="project" value="UniProtKB-UniRule"/>
</dbReference>
<accession>A0A199VBJ1</accession>
<comment type="pathway">
    <text evidence="1">Protein modification; protein ubiquitination.</text>
</comment>
<dbReference type="AlphaFoldDB" id="A0A199VBJ1"/>
<comment type="subunit">
    <text evidence="1">Component of the SCF-type E3 ligase complex.</text>
</comment>
<evidence type="ECO:0000259" key="2">
    <source>
        <dbReference type="PROSITE" id="PS50181"/>
    </source>
</evidence>
<keyword evidence="1" id="KW-0539">Nucleus</keyword>
<dbReference type="PANTHER" id="PTHR12874:SF26">
    <property type="entry name" value="F-BOX PROTEIN"/>
    <property type="match status" value="1"/>
</dbReference>
<dbReference type="GO" id="GO:0031146">
    <property type="term" value="P:SCF-dependent proteasomal ubiquitin-dependent protein catabolic process"/>
    <property type="evidence" value="ECO:0007669"/>
    <property type="project" value="UniProtKB-UniRule"/>
</dbReference>
<dbReference type="EMBL" id="LSRQ01002455">
    <property type="protein sequence ID" value="OAY74236.1"/>
    <property type="molecule type" value="Genomic_DNA"/>
</dbReference>
<dbReference type="InterPro" id="IPR001810">
    <property type="entry name" value="F-box_dom"/>
</dbReference>
<dbReference type="PANTHER" id="PTHR12874">
    <property type="entry name" value="F-BOX ONLY PROTEIN 48-RELATED"/>
    <property type="match status" value="1"/>
</dbReference>
<dbReference type="Pfam" id="PF12937">
    <property type="entry name" value="F-box-like"/>
    <property type="match status" value="1"/>
</dbReference>
<dbReference type="InterPro" id="IPR036047">
    <property type="entry name" value="F-box-like_dom_sf"/>
</dbReference>